<dbReference type="EMBL" id="WAIE01000007">
    <property type="protein sequence ID" value="KAB1440394.1"/>
    <property type="molecule type" value="Genomic_DNA"/>
</dbReference>
<proteinExistence type="predicted"/>
<evidence type="ECO:0000313" key="3">
    <source>
        <dbReference type="EMBL" id="KAB1440394.1"/>
    </source>
</evidence>
<evidence type="ECO:0000256" key="1">
    <source>
        <dbReference type="SAM" id="MobiDB-lite"/>
    </source>
</evidence>
<dbReference type="InterPro" id="IPR035890">
    <property type="entry name" value="Anti-sigma-28_factor_FlgM_sf"/>
</dbReference>
<feature type="region of interest" description="Disordered" evidence="1">
    <location>
        <begin position="1"/>
        <end position="41"/>
    </location>
</feature>
<accession>A0A6N6MYI5</accession>
<dbReference type="InterPro" id="IPR031316">
    <property type="entry name" value="FlgM_C"/>
</dbReference>
<dbReference type="Proteomes" id="UP000438699">
    <property type="component" value="Unassembled WGS sequence"/>
</dbReference>
<keyword evidence="3" id="KW-0282">Flagellum</keyword>
<keyword evidence="4" id="KW-1185">Reference proteome</keyword>
<sequence length="101" mass="11102">MEIKNLLGEINPYDKKKVNGNTRGAADKASQASTSEGKSDTIAFSSEAKLRSTALHTASEASDIRRQKVNELKEQVRNNSYQPDIKKAAANLIRDDLDLLV</sequence>
<dbReference type="OrthoDB" id="9797114at2"/>
<gene>
    <name evidence="3" type="ORF">F8A88_13455</name>
</gene>
<keyword evidence="3" id="KW-0969">Cilium</keyword>
<reference evidence="3 4" key="1">
    <citation type="journal article" date="2017" name="Int. J. Syst. Evol. Microbiol.">
        <title>Desulfovibrio senegalensis sp. nov., a mesophilic sulfate reducer isolated from marine sediment.</title>
        <authorList>
            <person name="Thioye A."/>
            <person name="Gam Z.B.A."/>
            <person name="Mbengue M."/>
            <person name="Cayol J.L."/>
            <person name="Joseph-Bartoli M."/>
            <person name="Toure-Kane C."/>
            <person name="Labat M."/>
        </authorList>
    </citation>
    <scope>NUCLEOTIDE SEQUENCE [LARGE SCALE GENOMIC DNA]</scope>
    <source>
        <strain evidence="3 4">DSM 101509</strain>
    </source>
</reference>
<name>A0A6N6MYI5_9BACT</name>
<evidence type="ECO:0000259" key="2">
    <source>
        <dbReference type="Pfam" id="PF04316"/>
    </source>
</evidence>
<dbReference type="SUPFAM" id="SSF101498">
    <property type="entry name" value="Anti-sigma factor FlgM"/>
    <property type="match status" value="1"/>
</dbReference>
<evidence type="ECO:0000313" key="4">
    <source>
        <dbReference type="Proteomes" id="UP000438699"/>
    </source>
</evidence>
<feature type="domain" description="Anti-sigma-28 factor FlgM C-terminal" evidence="2">
    <location>
        <begin position="40"/>
        <end position="93"/>
    </location>
</feature>
<dbReference type="Pfam" id="PF04316">
    <property type="entry name" value="FlgM"/>
    <property type="match status" value="1"/>
</dbReference>
<protein>
    <submittedName>
        <fullName evidence="3">Flagellar biosynthesis anti-sigma factor FlgM</fullName>
    </submittedName>
</protein>
<dbReference type="AlphaFoldDB" id="A0A6N6MYI5"/>
<keyword evidence="3" id="KW-0966">Cell projection</keyword>
<comment type="caution">
    <text evidence="3">The sequence shown here is derived from an EMBL/GenBank/DDBJ whole genome shotgun (WGS) entry which is preliminary data.</text>
</comment>
<organism evidence="3 4">
    <name type="scientific">Pseudodesulfovibrio senegalensis</name>
    <dbReference type="NCBI Taxonomy" id="1721087"/>
    <lineage>
        <taxon>Bacteria</taxon>
        <taxon>Pseudomonadati</taxon>
        <taxon>Thermodesulfobacteriota</taxon>
        <taxon>Desulfovibrionia</taxon>
        <taxon>Desulfovibrionales</taxon>
        <taxon>Desulfovibrionaceae</taxon>
    </lineage>
</organism>